<dbReference type="AlphaFoldDB" id="A0A1V9X5Y6"/>
<reference evidence="1 2" key="1">
    <citation type="journal article" date="2017" name="Gigascience">
        <title>Draft genome of the honey bee ectoparasitic mite, Tropilaelaps mercedesae, is shaped by the parasitic life history.</title>
        <authorList>
            <person name="Dong X."/>
            <person name="Armstrong S.D."/>
            <person name="Xia D."/>
            <person name="Makepeace B.L."/>
            <person name="Darby A.C."/>
            <person name="Kadowaki T."/>
        </authorList>
    </citation>
    <scope>NUCLEOTIDE SEQUENCE [LARGE SCALE GENOMIC DNA]</scope>
    <source>
        <strain evidence="1">Wuxi-XJTLU</strain>
    </source>
</reference>
<dbReference type="EMBL" id="MNPL01022543">
    <property type="protein sequence ID" value="OQR69009.1"/>
    <property type="molecule type" value="Genomic_DNA"/>
</dbReference>
<sequence>MASAGLRFALERLRAAYADEDPCEASSGYENYLGQREQTILSIIFVMNPFISIRNAYHLAERLGLPGVPCAEYVMRYFRKLMNLTVQSPAMTEMILYRSTAQSTRLNQDHVRRIIEAHPPCQECLEHSSRLREFRNRY</sequence>
<gene>
    <name evidence="1" type="ORF">BIW11_12530</name>
</gene>
<accession>A0A1V9X5Y6</accession>
<protein>
    <submittedName>
        <fullName evidence="1">Uncharacterized protein</fullName>
    </submittedName>
</protein>
<proteinExistence type="predicted"/>
<dbReference type="InParanoid" id="A0A1V9X5Y6"/>
<keyword evidence="2" id="KW-1185">Reference proteome</keyword>
<dbReference type="Proteomes" id="UP000192247">
    <property type="component" value="Unassembled WGS sequence"/>
</dbReference>
<organism evidence="1 2">
    <name type="scientific">Tropilaelaps mercedesae</name>
    <dbReference type="NCBI Taxonomy" id="418985"/>
    <lineage>
        <taxon>Eukaryota</taxon>
        <taxon>Metazoa</taxon>
        <taxon>Ecdysozoa</taxon>
        <taxon>Arthropoda</taxon>
        <taxon>Chelicerata</taxon>
        <taxon>Arachnida</taxon>
        <taxon>Acari</taxon>
        <taxon>Parasitiformes</taxon>
        <taxon>Mesostigmata</taxon>
        <taxon>Gamasina</taxon>
        <taxon>Dermanyssoidea</taxon>
        <taxon>Laelapidae</taxon>
        <taxon>Tropilaelaps</taxon>
    </lineage>
</organism>
<evidence type="ECO:0000313" key="1">
    <source>
        <dbReference type="EMBL" id="OQR69009.1"/>
    </source>
</evidence>
<name>A0A1V9X5Y6_9ACAR</name>
<comment type="caution">
    <text evidence="1">The sequence shown here is derived from an EMBL/GenBank/DDBJ whole genome shotgun (WGS) entry which is preliminary data.</text>
</comment>
<evidence type="ECO:0000313" key="2">
    <source>
        <dbReference type="Proteomes" id="UP000192247"/>
    </source>
</evidence>